<dbReference type="EMBL" id="JAHYBX010000001">
    <property type="protein sequence ID" value="MCA1855598.1"/>
    <property type="molecule type" value="Genomic_DNA"/>
</dbReference>
<dbReference type="InterPro" id="IPR009045">
    <property type="entry name" value="Zn_M74/Hedgehog-like"/>
</dbReference>
<keyword evidence="4" id="KW-0574">Periplasm</keyword>
<protein>
    <submittedName>
        <fullName evidence="9">Penicillin-insensitive murein endopeptidase</fullName>
    </submittedName>
</protein>
<gene>
    <name evidence="9" type="ORF">LE190_06615</name>
</gene>
<accession>A0ABS7Y8E7</accession>
<evidence type="ECO:0000256" key="1">
    <source>
        <dbReference type="ARBA" id="ARBA00022670"/>
    </source>
</evidence>
<feature type="signal peptide" evidence="8">
    <location>
        <begin position="1"/>
        <end position="23"/>
    </location>
</feature>
<evidence type="ECO:0000313" key="9">
    <source>
        <dbReference type="EMBL" id="MCA1855598.1"/>
    </source>
</evidence>
<sequence>MLPALLIPLAAAALMALPAPAAAADATTSTCYGNPAHGRIEGAVALPAQGNNFEPYAQRGVELGRTWVHASVRDIVLDAYRALETGQPDITFVYGETGLQTGGPMPPHRTHQAGVSVDFMVPVRGADGRPATLPRSAAQRFGYGLEFDSSGRWQGYRIDFAALADHLRLLDHYARARGARIGRVILDPPFVRKLHGTPAWPWIAALPFMKARPWIRHDEHYHVDFVLPCAPLR</sequence>
<keyword evidence="10" id="KW-1185">Reference proteome</keyword>
<dbReference type="Pfam" id="PF03411">
    <property type="entry name" value="Peptidase_M74"/>
    <property type="match status" value="1"/>
</dbReference>
<organism evidence="9 10">
    <name type="scientific">Massilia hydrophila</name>
    <dbReference type="NCBI Taxonomy" id="3044279"/>
    <lineage>
        <taxon>Bacteria</taxon>
        <taxon>Pseudomonadati</taxon>
        <taxon>Pseudomonadota</taxon>
        <taxon>Betaproteobacteria</taxon>
        <taxon>Burkholderiales</taxon>
        <taxon>Oxalobacteraceae</taxon>
        <taxon>Telluria group</taxon>
        <taxon>Massilia</taxon>
    </lineage>
</organism>
<keyword evidence="6" id="KW-0862">Zinc</keyword>
<keyword evidence="3 8" id="KW-0732">Signal</keyword>
<evidence type="ECO:0000256" key="3">
    <source>
        <dbReference type="ARBA" id="ARBA00022729"/>
    </source>
</evidence>
<dbReference type="InterPro" id="IPR005073">
    <property type="entry name" value="Peptidase_M74"/>
</dbReference>
<dbReference type="Proteomes" id="UP001198602">
    <property type="component" value="Unassembled WGS sequence"/>
</dbReference>
<comment type="caution">
    <text evidence="9">The sequence shown here is derived from an EMBL/GenBank/DDBJ whole genome shotgun (WGS) entry which is preliminary data.</text>
</comment>
<reference evidence="9 10" key="1">
    <citation type="submission" date="2021-07" db="EMBL/GenBank/DDBJ databases">
        <title>Characterization of Violacein-producing bacteria and related species.</title>
        <authorList>
            <person name="Wilson H.S."/>
            <person name="De Leon M.E."/>
        </authorList>
    </citation>
    <scope>NUCLEOTIDE SEQUENCE [LARGE SCALE GENOMIC DNA]</scope>
    <source>
        <strain evidence="9 10">HSC-2F05</strain>
    </source>
</reference>
<keyword evidence="5" id="KW-0378">Hydrolase</keyword>
<evidence type="ECO:0000256" key="6">
    <source>
        <dbReference type="ARBA" id="ARBA00022833"/>
    </source>
</evidence>
<evidence type="ECO:0000256" key="2">
    <source>
        <dbReference type="ARBA" id="ARBA00022723"/>
    </source>
</evidence>
<name>A0ABS7Y8E7_9BURK</name>
<keyword evidence="7" id="KW-0482">Metalloprotease</keyword>
<proteinExistence type="predicted"/>
<keyword evidence="1" id="KW-0645">Protease</keyword>
<dbReference type="Gene3D" id="3.30.1380.10">
    <property type="match status" value="1"/>
</dbReference>
<dbReference type="RefSeq" id="WP_225237935.1">
    <property type="nucleotide sequence ID" value="NZ_JAHYBX010000001.1"/>
</dbReference>
<evidence type="ECO:0000256" key="4">
    <source>
        <dbReference type="ARBA" id="ARBA00022764"/>
    </source>
</evidence>
<evidence type="ECO:0000256" key="8">
    <source>
        <dbReference type="SAM" id="SignalP"/>
    </source>
</evidence>
<keyword evidence="2" id="KW-0479">Metal-binding</keyword>
<evidence type="ECO:0000313" key="10">
    <source>
        <dbReference type="Proteomes" id="UP001198602"/>
    </source>
</evidence>
<evidence type="ECO:0000256" key="7">
    <source>
        <dbReference type="ARBA" id="ARBA00023049"/>
    </source>
</evidence>
<evidence type="ECO:0000256" key="5">
    <source>
        <dbReference type="ARBA" id="ARBA00022801"/>
    </source>
</evidence>
<feature type="chain" id="PRO_5046465898" evidence="8">
    <location>
        <begin position="24"/>
        <end position="233"/>
    </location>
</feature>
<dbReference type="SUPFAM" id="SSF55166">
    <property type="entry name" value="Hedgehog/DD-peptidase"/>
    <property type="match status" value="1"/>
</dbReference>